<dbReference type="Proteomes" id="UP001254813">
    <property type="component" value="Unassembled WGS sequence"/>
</dbReference>
<feature type="compositionally biased region" description="Low complexity" evidence="2">
    <location>
        <begin position="289"/>
        <end position="302"/>
    </location>
</feature>
<dbReference type="EMBL" id="JAMQOQ010000002">
    <property type="protein sequence ID" value="MDS0294499.1"/>
    <property type="molecule type" value="Genomic_DNA"/>
</dbReference>
<keyword evidence="1" id="KW-0175">Coiled coil</keyword>
<accession>A0ABU2G2F8</accession>
<dbReference type="RefSeq" id="WP_310928327.1">
    <property type="nucleotide sequence ID" value="NZ_JAMQOQ010000002.1"/>
</dbReference>
<dbReference type="InterPro" id="IPR055539">
    <property type="entry name" value="DUF7115"/>
</dbReference>
<feature type="region of interest" description="Disordered" evidence="2">
    <location>
        <begin position="337"/>
        <end position="358"/>
    </location>
</feature>
<gene>
    <name evidence="4" type="ORF">NDI79_09975</name>
</gene>
<comment type="caution">
    <text evidence="4">The sequence shown here is derived from an EMBL/GenBank/DDBJ whole genome shotgun (WGS) entry which is preliminary data.</text>
</comment>
<feature type="compositionally biased region" description="Polar residues" evidence="2">
    <location>
        <begin position="252"/>
        <end position="275"/>
    </location>
</feature>
<feature type="region of interest" description="Disordered" evidence="2">
    <location>
        <begin position="206"/>
        <end position="321"/>
    </location>
</feature>
<evidence type="ECO:0000256" key="2">
    <source>
        <dbReference type="SAM" id="MobiDB-lite"/>
    </source>
</evidence>
<evidence type="ECO:0000313" key="4">
    <source>
        <dbReference type="EMBL" id="MDS0294499.1"/>
    </source>
</evidence>
<proteinExistence type="predicted"/>
<reference evidence="4 5" key="1">
    <citation type="submission" date="2022-06" db="EMBL/GenBank/DDBJ databases">
        <title>Halogeometricum sp. a new haloarchaeum isolate from saline soil.</title>
        <authorList>
            <person name="Strakova D."/>
            <person name="Galisteo C."/>
            <person name="Sanchez-Porro C."/>
            <person name="Ventosa A."/>
        </authorList>
    </citation>
    <scope>NUCLEOTIDE SEQUENCE [LARGE SCALE GENOMIC DNA]</scope>
    <source>
        <strain evidence="5">S3BR25-2</strain>
    </source>
</reference>
<name>A0ABU2G2F8_9EURY</name>
<keyword evidence="5" id="KW-1185">Reference proteome</keyword>
<sequence>MSQPQMVQSALDGEPVVARVALGGEDELYATPTRTLVYRSEGLLSDETVEEYPHEAERVAVSEGRRKTKVALDYGLDGERTFALSNKHLDRALHPVLEGVLKANGILADDESVERLFRFSELTLVVAGGRVVKHIGASLWDEDFEEYRFDDVTDLRFEGGSVATSVVLTVGGRQERFKAPNEDARQLRETLESALLAHRGVASVDELRAASEPEADATDGDEPVEARNVSFGDGPEPLSANPSELAEAPANATRTGPSEPSGPTESAESADSTAEPSADAGGTARRVEAPAQSVSAAAASADDVAEADASADTDTVGSTRVDVDVDAEREHVFDADADAADDASGFEGSGFQSAATDANERVAEELAELRATVERQGEEIREQRALVEQLIEELRRGR</sequence>
<feature type="coiled-coil region" evidence="1">
    <location>
        <begin position="359"/>
        <end position="393"/>
    </location>
</feature>
<evidence type="ECO:0000313" key="5">
    <source>
        <dbReference type="Proteomes" id="UP001254813"/>
    </source>
</evidence>
<feature type="domain" description="DUF7115" evidence="3">
    <location>
        <begin position="1"/>
        <end position="107"/>
    </location>
</feature>
<evidence type="ECO:0000259" key="3">
    <source>
        <dbReference type="Pfam" id="PF23428"/>
    </source>
</evidence>
<protein>
    <recommendedName>
        <fullName evidence="3">DUF7115 domain-containing protein</fullName>
    </recommendedName>
</protein>
<organism evidence="4 5">
    <name type="scientific">Halogeometricum luteum</name>
    <dbReference type="NCBI Taxonomy" id="2950537"/>
    <lineage>
        <taxon>Archaea</taxon>
        <taxon>Methanobacteriati</taxon>
        <taxon>Methanobacteriota</taxon>
        <taxon>Stenosarchaea group</taxon>
        <taxon>Halobacteria</taxon>
        <taxon>Halobacteriales</taxon>
        <taxon>Haloferacaceae</taxon>
        <taxon>Halogeometricum</taxon>
    </lineage>
</organism>
<feature type="compositionally biased region" description="Acidic residues" evidence="2">
    <location>
        <begin position="213"/>
        <end position="223"/>
    </location>
</feature>
<evidence type="ECO:0000256" key="1">
    <source>
        <dbReference type="SAM" id="Coils"/>
    </source>
</evidence>
<dbReference type="Pfam" id="PF23428">
    <property type="entry name" value="DUF7115"/>
    <property type="match status" value="1"/>
</dbReference>